<proteinExistence type="predicted"/>
<sequence length="382" mass="41775">MSFAVVASSAPLALQYCASVPSCHVPTFLKLLKVLRKVTDVVSIKVRRSSITFCAPHEPTEGLSLLKLEAGFLEHIMCAPIPASSQFLSEAQPTLIRGECNIGVLLEALEPYFEGDGSAEEFPSLSLTISNFNLHDPSSRSFYALNLSFCSCDALIITASTTIEAKDQAVPSDEPTLTNAFSVQLSSKQSKALHFHTRKEALLVDEDLHITLRPNGSICFSAGARFSEAEDYLQLRVSAEPRLTSRVTFKCHNKQIAIATLTNIWIPSQTEIVVCTEESSPAVIFINVPRAEHDVPSNWKLYHVLPTLDDSTLSPDPLATQTLAIQHTAQQRDDAAVLSNRLIAPNGAGEAEPAESHNPRKRAERSDAVTASTQTSKRIRRR</sequence>
<keyword evidence="3" id="KW-1185">Reference proteome</keyword>
<evidence type="ECO:0000313" key="2">
    <source>
        <dbReference type="EMBL" id="KZT57053.1"/>
    </source>
</evidence>
<dbReference type="InParanoid" id="A0A165FQ16"/>
<dbReference type="EMBL" id="KV423968">
    <property type="protein sequence ID" value="KZT57053.1"/>
    <property type="molecule type" value="Genomic_DNA"/>
</dbReference>
<dbReference type="AlphaFoldDB" id="A0A165FQ16"/>
<accession>A0A165FQ16</accession>
<name>A0A165FQ16_9BASI</name>
<evidence type="ECO:0000256" key="1">
    <source>
        <dbReference type="SAM" id="MobiDB-lite"/>
    </source>
</evidence>
<dbReference type="Proteomes" id="UP000076842">
    <property type="component" value="Unassembled WGS sequence"/>
</dbReference>
<reference evidence="2 3" key="1">
    <citation type="journal article" date="2016" name="Mol. Biol. Evol.">
        <title>Comparative Genomics of Early-Diverging Mushroom-Forming Fungi Provides Insights into the Origins of Lignocellulose Decay Capabilities.</title>
        <authorList>
            <person name="Nagy L.G."/>
            <person name="Riley R."/>
            <person name="Tritt A."/>
            <person name="Adam C."/>
            <person name="Daum C."/>
            <person name="Floudas D."/>
            <person name="Sun H."/>
            <person name="Yadav J.S."/>
            <person name="Pangilinan J."/>
            <person name="Larsson K.H."/>
            <person name="Matsuura K."/>
            <person name="Barry K."/>
            <person name="Labutti K."/>
            <person name="Kuo R."/>
            <person name="Ohm R.A."/>
            <person name="Bhattacharya S.S."/>
            <person name="Shirouzu T."/>
            <person name="Yoshinaga Y."/>
            <person name="Martin F.M."/>
            <person name="Grigoriev I.V."/>
            <person name="Hibbett D.S."/>
        </authorList>
    </citation>
    <scope>NUCLEOTIDE SEQUENCE [LARGE SCALE GENOMIC DNA]</scope>
    <source>
        <strain evidence="2 3">HHB12733</strain>
    </source>
</reference>
<organism evidence="2 3">
    <name type="scientific">Calocera cornea HHB12733</name>
    <dbReference type="NCBI Taxonomy" id="1353952"/>
    <lineage>
        <taxon>Eukaryota</taxon>
        <taxon>Fungi</taxon>
        <taxon>Dikarya</taxon>
        <taxon>Basidiomycota</taxon>
        <taxon>Agaricomycotina</taxon>
        <taxon>Dacrymycetes</taxon>
        <taxon>Dacrymycetales</taxon>
        <taxon>Dacrymycetaceae</taxon>
        <taxon>Calocera</taxon>
    </lineage>
</organism>
<gene>
    <name evidence="2" type="ORF">CALCODRAFT_509024</name>
</gene>
<feature type="region of interest" description="Disordered" evidence="1">
    <location>
        <begin position="344"/>
        <end position="382"/>
    </location>
</feature>
<evidence type="ECO:0000313" key="3">
    <source>
        <dbReference type="Proteomes" id="UP000076842"/>
    </source>
</evidence>
<protein>
    <submittedName>
        <fullName evidence="2">Uncharacterized protein</fullName>
    </submittedName>
</protein>